<evidence type="ECO:0000256" key="1">
    <source>
        <dbReference type="SAM" id="MobiDB-lite"/>
    </source>
</evidence>
<accession>A0A9D4KYF9</accession>
<feature type="domain" description="BTB" evidence="2">
    <location>
        <begin position="20"/>
        <end position="93"/>
    </location>
</feature>
<dbReference type="EMBL" id="JAIWYP010000003">
    <property type="protein sequence ID" value="KAH3848004.1"/>
    <property type="molecule type" value="Genomic_DNA"/>
</dbReference>
<feature type="region of interest" description="Disordered" evidence="1">
    <location>
        <begin position="1356"/>
        <end position="1382"/>
    </location>
</feature>
<keyword evidence="4" id="KW-1185">Reference proteome</keyword>
<dbReference type="Gene3D" id="3.30.710.10">
    <property type="entry name" value="Potassium Channel Kv1.1, Chain A"/>
    <property type="match status" value="1"/>
</dbReference>
<feature type="region of interest" description="Disordered" evidence="1">
    <location>
        <begin position="202"/>
        <end position="221"/>
    </location>
</feature>
<reference evidence="3" key="1">
    <citation type="journal article" date="2019" name="bioRxiv">
        <title>The Genome of the Zebra Mussel, Dreissena polymorpha: A Resource for Invasive Species Research.</title>
        <authorList>
            <person name="McCartney M.A."/>
            <person name="Auch B."/>
            <person name="Kono T."/>
            <person name="Mallez S."/>
            <person name="Zhang Y."/>
            <person name="Obille A."/>
            <person name="Becker A."/>
            <person name="Abrahante J.E."/>
            <person name="Garbe J."/>
            <person name="Badalamenti J.P."/>
            <person name="Herman A."/>
            <person name="Mangelson H."/>
            <person name="Liachko I."/>
            <person name="Sullivan S."/>
            <person name="Sone E.D."/>
            <person name="Koren S."/>
            <person name="Silverstein K.A.T."/>
            <person name="Beckman K.B."/>
            <person name="Gohl D.M."/>
        </authorList>
    </citation>
    <scope>NUCLEOTIDE SEQUENCE</scope>
    <source>
        <strain evidence="3">Duluth1</strain>
        <tissue evidence="3">Whole animal</tissue>
    </source>
</reference>
<evidence type="ECO:0000313" key="3">
    <source>
        <dbReference type="EMBL" id="KAH3848004.1"/>
    </source>
</evidence>
<feature type="compositionally biased region" description="Polar residues" evidence="1">
    <location>
        <begin position="1356"/>
        <end position="1368"/>
    </location>
</feature>
<evidence type="ECO:0000259" key="2">
    <source>
        <dbReference type="PROSITE" id="PS50097"/>
    </source>
</evidence>
<reference evidence="3" key="2">
    <citation type="submission" date="2020-11" db="EMBL/GenBank/DDBJ databases">
        <authorList>
            <person name="McCartney M.A."/>
            <person name="Auch B."/>
            <person name="Kono T."/>
            <person name="Mallez S."/>
            <person name="Becker A."/>
            <person name="Gohl D.M."/>
            <person name="Silverstein K.A.T."/>
            <person name="Koren S."/>
            <person name="Bechman K.B."/>
            <person name="Herman A."/>
            <person name="Abrahante J.E."/>
            <person name="Garbe J."/>
        </authorList>
    </citation>
    <scope>NUCLEOTIDE SEQUENCE</scope>
    <source>
        <strain evidence="3">Duluth1</strain>
        <tissue evidence="3">Whole animal</tissue>
    </source>
</reference>
<proteinExistence type="predicted"/>
<dbReference type="Proteomes" id="UP000828390">
    <property type="component" value="Unassembled WGS sequence"/>
</dbReference>
<gene>
    <name evidence="3" type="ORF">DPMN_090340</name>
</gene>
<feature type="region of interest" description="Disordered" evidence="1">
    <location>
        <begin position="1153"/>
        <end position="1184"/>
    </location>
</feature>
<name>A0A9D4KYF9_DREPO</name>
<feature type="compositionally biased region" description="Polar residues" evidence="1">
    <location>
        <begin position="1153"/>
        <end position="1164"/>
    </location>
</feature>
<dbReference type="InterPro" id="IPR011333">
    <property type="entry name" value="SKP1/BTB/POZ_sf"/>
</dbReference>
<dbReference type="PROSITE" id="PS50097">
    <property type="entry name" value="BTB"/>
    <property type="match status" value="1"/>
</dbReference>
<protein>
    <recommendedName>
        <fullName evidence="2">BTB domain-containing protein</fullName>
    </recommendedName>
</protein>
<feature type="region of interest" description="Disordered" evidence="1">
    <location>
        <begin position="1304"/>
        <end position="1330"/>
    </location>
</feature>
<comment type="caution">
    <text evidence="3">The sequence shown here is derived from an EMBL/GenBank/DDBJ whole genome shotgun (WGS) entry which is preliminary data.</text>
</comment>
<organism evidence="3 4">
    <name type="scientific">Dreissena polymorpha</name>
    <name type="common">Zebra mussel</name>
    <name type="synonym">Mytilus polymorpha</name>
    <dbReference type="NCBI Taxonomy" id="45954"/>
    <lineage>
        <taxon>Eukaryota</taxon>
        <taxon>Metazoa</taxon>
        <taxon>Spiralia</taxon>
        <taxon>Lophotrochozoa</taxon>
        <taxon>Mollusca</taxon>
        <taxon>Bivalvia</taxon>
        <taxon>Autobranchia</taxon>
        <taxon>Heteroconchia</taxon>
        <taxon>Euheterodonta</taxon>
        <taxon>Imparidentia</taxon>
        <taxon>Neoheterodontei</taxon>
        <taxon>Myida</taxon>
        <taxon>Dreissenoidea</taxon>
        <taxon>Dreissenidae</taxon>
        <taxon>Dreissena</taxon>
    </lineage>
</organism>
<feature type="region of interest" description="Disordered" evidence="1">
    <location>
        <begin position="427"/>
        <end position="458"/>
    </location>
</feature>
<sequence length="1716" mass="188936">MLGEFLLSQLRALRENNILCDLDLIANDRTIVTMHQIVFTAMNKRHFELAVDNASTGVFDVQTKKRMILSCLDADELRLMVGFMYGQRISTPQRYKVLKTALEKVNMSYLLDPIGGSVHARLSKPTTTEAMYVEPQYDFLPASNIQFLVMREMDRGKIDPTYDNARTVEDSPKIMTASASNEGHNKYSEQPCIGENHSVEKSVKNKSGRTNECPEDNTMGTLDNTKLAKRTETFNRCARNEDLSSNTCEKPNVDNTKLDEGTQLKIRNSSEEFEQVEDTCLDEYCDSVSDEQLSINISHDHSGDKLISAKIAGNELSRNTCNNSYDNVDFVDNPSDEAKCLTSTENDVSKNQDQTGTSYQHLLHKSKHMLANNNGPSVVNKIAGTENHASDNGHKTDHWSPIIRVSEHKTSETVQEQVCVKIEPEHSKESKVGEENFGNVEDHEKDEGESMKNKDPSVDITCERDCNSAFTSNITSSAVYESPSVTILTIKEECNYISNERNSENRVKHLDANTVHSEPEVSVTNNAVNESNAEPNTKCAVHNRKPLFRKRSSHEAEIDDRRTIAMYYKECEDNAGILCKQQNKEVINSETSDRVPVSISVLSNSQSPMKVFPNQPIKQEKVDITHSSDAYGDKTTEVLPKCLEESFANQDCLPSTYFASSSLDITAKSTTAIPNPDIIVVPPSIVRKYISPFKKCKSDASCAKRRRFCIRNKNTDLSCIRNSTSVVANPNVVSPSVVANPNFVSPSVVANPNVISPCSSTKVVIKNVDDSYSVVKVNVYDDLKKQNITQGKSCELVLQRVGNITCNIPLPIKESQTKMPEKFGSVGSLETVTSSMHVDNKMSPTIVSTQYGNQSPVLSTLLSTGFEQFLPVAAAVLSTGKNQGLPVVRSTLSGGFGNSLSGVPTILSSGFGHQSQFVPTMLSTGFKKQLSDGPTFSSTGFAHQFVPSILPAVSGNQLPVAHATCTVLSTLSGKQLPELSTCLSTASTCSSQLSVVSSSMSIQNAIQKPVVSPVFTFSTCSKPLSVLCPMLPSTRSVSIPPSVSTLKSDMSGPQTTTVSVGIFTTSGNCLTTALNYNNTSCSKPQSSAQKYIKPHLSLGSLPFLNPATSAPVPVHITPITNKLHKNKSKKFSSPTSVDIVRYRVELLTHLMGQSQPKQQPSLLTVPSGMKPSVTGTSTDSEGAHFIGQGPFQTLVWKNKGREKSNSWMCDKIEPINSLSIGQHSDDEDEPLINVKKKLRVLSGSHVNSIKPSTKLDGMPCEDSSPSEENHMTSHLSILHGQTGVIVNVNIARDETQKGSEGLQNIHMKDNTGNEEEKKADETAKTKSSEQDMKVLAKLVPSKRTCVGTKRKLKEASVTSECDSNYSSSDTDEDGKNNVSNIAISKSDSSDTFRAVKTSHGENSICLDKDIPSLATKTPVLTEILKRRFFPSVSTTVDKIMHSETEQASLYSSVKSTSTSRKRSCNSETMSQNMYEIRDSFISDVIEIGDDSDSSPSAGAKDTQARPTYVDRKCLQEEIRVMNVSIAKLTMQGILDKKARELLKKFDKNNQTEDDRRGNHINMLYHNYTESEKKQFMDKLNKYLQELLIQRTQLKERLRISRLGQPRKQQRIMSKVKKISKQVNPIMQVPMKTAVSTISTETTMLPCIDNIDNCIPTVSSNLPGGLSYRKILPKPVLGVKIQNLNATLKIKGRKIQPKIEKQSVNESKKSSGLDPSL</sequence>
<feature type="region of interest" description="Disordered" evidence="1">
    <location>
        <begin position="1249"/>
        <end position="1269"/>
    </location>
</feature>
<dbReference type="InterPro" id="IPR000210">
    <property type="entry name" value="BTB/POZ_dom"/>
</dbReference>
<feature type="compositionally biased region" description="Basic and acidic residues" evidence="1">
    <location>
        <begin position="1306"/>
        <end position="1330"/>
    </location>
</feature>
<evidence type="ECO:0000313" key="4">
    <source>
        <dbReference type="Proteomes" id="UP000828390"/>
    </source>
</evidence>